<keyword evidence="1" id="KW-0472">Membrane</keyword>
<protein>
    <recommendedName>
        <fullName evidence="3">Holin</fullName>
    </recommendedName>
</protein>
<dbReference type="EMBL" id="MT143994">
    <property type="protein sequence ID" value="QJA45626.1"/>
    <property type="molecule type" value="Genomic_DNA"/>
</dbReference>
<accession>A0A6H1ZCJ0</accession>
<evidence type="ECO:0000256" key="1">
    <source>
        <dbReference type="SAM" id="Phobius"/>
    </source>
</evidence>
<dbReference type="AlphaFoldDB" id="A0A6H1ZCJ0"/>
<organism evidence="2">
    <name type="scientific">viral metagenome</name>
    <dbReference type="NCBI Taxonomy" id="1070528"/>
    <lineage>
        <taxon>unclassified sequences</taxon>
        <taxon>metagenomes</taxon>
        <taxon>organismal metagenomes</taxon>
    </lineage>
</organism>
<evidence type="ECO:0008006" key="3">
    <source>
        <dbReference type="Google" id="ProtNLM"/>
    </source>
</evidence>
<keyword evidence="1" id="KW-1133">Transmembrane helix</keyword>
<feature type="transmembrane region" description="Helical" evidence="1">
    <location>
        <begin position="12"/>
        <end position="35"/>
    </location>
</feature>
<reference evidence="2" key="1">
    <citation type="submission" date="2020-03" db="EMBL/GenBank/DDBJ databases">
        <title>The deep terrestrial virosphere.</title>
        <authorList>
            <person name="Holmfeldt K."/>
            <person name="Nilsson E."/>
            <person name="Simone D."/>
            <person name="Lopez-Fernandez M."/>
            <person name="Wu X."/>
            <person name="de Brujin I."/>
            <person name="Lundin D."/>
            <person name="Andersson A."/>
            <person name="Bertilsson S."/>
            <person name="Dopson M."/>
        </authorList>
    </citation>
    <scope>NUCLEOTIDE SEQUENCE</scope>
    <source>
        <strain evidence="2">TM448A00264</strain>
    </source>
</reference>
<proteinExistence type="predicted"/>
<sequence length="97" mass="10396">MADPSIMSDPGMIQSLVSGLAGSSPVGAAVFWLLYRVKKLEDSKPVPSKVHENHQAVCGRTFDDLKTGQKEQVAMLSEIQRSLGRLEGRGNGKGDGK</sequence>
<keyword evidence="1" id="KW-0812">Transmembrane</keyword>
<gene>
    <name evidence="2" type="ORF">TM448A00264_0004</name>
</gene>
<name>A0A6H1ZCJ0_9ZZZZ</name>
<evidence type="ECO:0000313" key="2">
    <source>
        <dbReference type="EMBL" id="QJA45626.1"/>
    </source>
</evidence>